<dbReference type="PANTHER" id="PTHR37534">
    <property type="entry name" value="TRANSCRIPTIONAL ACTIVATOR PROTEIN UGA3"/>
    <property type="match status" value="1"/>
</dbReference>
<name>A0A179FIG3_METCM</name>
<comment type="caution">
    <text evidence="3">The sequence shown here is derived from an EMBL/GenBank/DDBJ whole genome shotgun (WGS) entry which is preliminary data.</text>
</comment>
<dbReference type="GO" id="GO:0005634">
    <property type="term" value="C:nucleus"/>
    <property type="evidence" value="ECO:0007669"/>
    <property type="project" value="UniProtKB-SubCell"/>
</dbReference>
<dbReference type="AlphaFoldDB" id="A0A179FIG3"/>
<dbReference type="GO" id="GO:0003700">
    <property type="term" value="F:DNA-binding transcription factor activity"/>
    <property type="evidence" value="ECO:0007669"/>
    <property type="project" value="TreeGrafter"/>
</dbReference>
<evidence type="ECO:0000313" key="3">
    <source>
        <dbReference type="EMBL" id="OAQ65344.1"/>
    </source>
</evidence>
<dbReference type="KEGG" id="pchm:VFPPC_06460"/>
<dbReference type="GO" id="GO:0000976">
    <property type="term" value="F:transcription cis-regulatory region binding"/>
    <property type="evidence" value="ECO:0007669"/>
    <property type="project" value="TreeGrafter"/>
</dbReference>
<dbReference type="Proteomes" id="UP000078397">
    <property type="component" value="Unassembled WGS sequence"/>
</dbReference>
<dbReference type="EMBL" id="LSBJ02000005">
    <property type="protein sequence ID" value="OAQ65344.1"/>
    <property type="molecule type" value="Genomic_DNA"/>
</dbReference>
<dbReference type="STRING" id="1380566.A0A179FIG3"/>
<sequence length="324" mass="36335">MHRSDGATWHQNAAIRALQGAIQAPGEACVMRMMAASMLLSTFESMNFDSSDLSWSIFFCGTKRIAGLVTQQHESYVGDESLIMDWIFYHDVMYKFSIKHWKTKNEDQIQLAAQEKIISKAIFSAERQTVVPIAGCSLELLDLLCQVIDAVHERNSPEHRSKPHLKVLRSLEIRLHDLSQRQSGVSSSDSTENDNAIHSEQVAELYRLAALIYLFLIAKGESTSYPGAITAITKAFELLSAVEHCERPWPLFIIGLAANTEDQRLSVLRVIEQSLALQPLGAMALADRMIRDAWVQQDLDDGGLDMLKLYGQVISRNRVPPCFT</sequence>
<evidence type="ECO:0000256" key="2">
    <source>
        <dbReference type="ARBA" id="ARBA00023242"/>
    </source>
</evidence>
<reference evidence="3 4" key="1">
    <citation type="journal article" date="2016" name="PLoS Pathog.">
        <title>Biosynthesis of antibiotic leucinostatins in bio-control fungus Purpureocillium lilacinum and their inhibition on phytophthora revealed by genome mining.</title>
        <authorList>
            <person name="Wang G."/>
            <person name="Liu Z."/>
            <person name="Lin R."/>
            <person name="Li E."/>
            <person name="Mao Z."/>
            <person name="Ling J."/>
            <person name="Yang Y."/>
            <person name="Yin W.B."/>
            <person name="Xie B."/>
        </authorList>
    </citation>
    <scope>NUCLEOTIDE SEQUENCE [LARGE SCALE GENOMIC DNA]</scope>
    <source>
        <strain evidence="3">170</strain>
    </source>
</reference>
<evidence type="ECO:0000313" key="4">
    <source>
        <dbReference type="Proteomes" id="UP000078397"/>
    </source>
</evidence>
<protein>
    <submittedName>
        <fullName evidence="3">Fungal specific transcription factor domain-containing protein</fullName>
    </submittedName>
</protein>
<proteinExistence type="predicted"/>
<comment type="subcellular location">
    <subcellularLocation>
        <location evidence="1">Nucleus</location>
    </subcellularLocation>
</comment>
<dbReference type="PANTHER" id="PTHR37534:SF39">
    <property type="entry name" value="TRANSCRIPTION FACTOR DOMAIN-CONTAINING PROTEIN"/>
    <property type="match status" value="1"/>
</dbReference>
<dbReference type="GO" id="GO:0045944">
    <property type="term" value="P:positive regulation of transcription by RNA polymerase II"/>
    <property type="evidence" value="ECO:0007669"/>
    <property type="project" value="TreeGrafter"/>
</dbReference>
<dbReference type="Pfam" id="PF11951">
    <property type="entry name" value="Fungal_trans_2"/>
    <property type="match status" value="1"/>
</dbReference>
<keyword evidence="4" id="KW-1185">Reference proteome</keyword>
<gene>
    <name evidence="3" type="ORF">VFPPC_06460</name>
</gene>
<keyword evidence="2" id="KW-0539">Nucleus</keyword>
<dbReference type="InterPro" id="IPR021858">
    <property type="entry name" value="Fun_TF"/>
</dbReference>
<dbReference type="RefSeq" id="XP_018142658.1">
    <property type="nucleotide sequence ID" value="XM_018285490.1"/>
</dbReference>
<evidence type="ECO:0000256" key="1">
    <source>
        <dbReference type="ARBA" id="ARBA00004123"/>
    </source>
</evidence>
<organism evidence="3 4">
    <name type="scientific">Pochonia chlamydosporia 170</name>
    <dbReference type="NCBI Taxonomy" id="1380566"/>
    <lineage>
        <taxon>Eukaryota</taxon>
        <taxon>Fungi</taxon>
        <taxon>Dikarya</taxon>
        <taxon>Ascomycota</taxon>
        <taxon>Pezizomycotina</taxon>
        <taxon>Sordariomycetes</taxon>
        <taxon>Hypocreomycetidae</taxon>
        <taxon>Hypocreales</taxon>
        <taxon>Clavicipitaceae</taxon>
        <taxon>Pochonia</taxon>
    </lineage>
</organism>
<dbReference type="GeneID" id="28849484"/>
<dbReference type="OrthoDB" id="6730379at2759"/>
<accession>A0A179FIG3</accession>